<dbReference type="AlphaFoldDB" id="A0AAN9R891"/>
<accession>A0AAN9R891</accession>
<evidence type="ECO:0000313" key="1">
    <source>
        <dbReference type="EMBL" id="KAK7361489.1"/>
    </source>
</evidence>
<proteinExistence type="predicted"/>
<keyword evidence="2" id="KW-1185">Reference proteome</keyword>
<comment type="caution">
    <text evidence="1">The sequence shown here is derived from an EMBL/GenBank/DDBJ whole genome shotgun (WGS) entry which is preliminary data.</text>
</comment>
<reference evidence="1 2" key="1">
    <citation type="submission" date="2024-01" db="EMBL/GenBank/DDBJ databases">
        <title>The genomes of 5 underutilized Papilionoideae crops provide insights into root nodulation and disease resistanc.</title>
        <authorList>
            <person name="Jiang F."/>
        </authorList>
    </citation>
    <scope>NUCLEOTIDE SEQUENCE [LARGE SCALE GENOMIC DNA]</scope>
    <source>
        <strain evidence="1">LVBAO_FW01</strain>
        <tissue evidence="1">Leaves</tissue>
    </source>
</reference>
<protein>
    <submittedName>
        <fullName evidence="1">Uncharacterized protein</fullName>
    </submittedName>
</protein>
<dbReference type="EMBL" id="JAYMYQ010000001">
    <property type="protein sequence ID" value="KAK7361489.1"/>
    <property type="molecule type" value="Genomic_DNA"/>
</dbReference>
<organism evidence="1 2">
    <name type="scientific">Canavalia gladiata</name>
    <name type="common">Sword bean</name>
    <name type="synonym">Dolichos gladiatus</name>
    <dbReference type="NCBI Taxonomy" id="3824"/>
    <lineage>
        <taxon>Eukaryota</taxon>
        <taxon>Viridiplantae</taxon>
        <taxon>Streptophyta</taxon>
        <taxon>Embryophyta</taxon>
        <taxon>Tracheophyta</taxon>
        <taxon>Spermatophyta</taxon>
        <taxon>Magnoliopsida</taxon>
        <taxon>eudicotyledons</taxon>
        <taxon>Gunneridae</taxon>
        <taxon>Pentapetalae</taxon>
        <taxon>rosids</taxon>
        <taxon>fabids</taxon>
        <taxon>Fabales</taxon>
        <taxon>Fabaceae</taxon>
        <taxon>Papilionoideae</taxon>
        <taxon>50 kb inversion clade</taxon>
        <taxon>NPAAA clade</taxon>
        <taxon>indigoferoid/millettioid clade</taxon>
        <taxon>Phaseoleae</taxon>
        <taxon>Canavalia</taxon>
    </lineage>
</organism>
<name>A0AAN9R891_CANGL</name>
<sequence>MSKERQTIEKKEGTGFLLGGFPGYWTERRISELPAEGERFFLYKFRDSRIISVALSAITFIATAKIDSSRFCFIEEEILYILNHILTRSVFLIESTCLGSQFMVIPFFLA</sequence>
<evidence type="ECO:0000313" key="2">
    <source>
        <dbReference type="Proteomes" id="UP001367508"/>
    </source>
</evidence>
<dbReference type="Proteomes" id="UP001367508">
    <property type="component" value="Unassembled WGS sequence"/>
</dbReference>
<gene>
    <name evidence="1" type="ORF">VNO77_03557</name>
</gene>